<comment type="function">
    <text evidence="13 15">Tubulin is the major constituent of microtubules, a cylinder consisting of laterally associated linear protofilaments composed of alpha- and beta-tubulin heterodimers. Microtubules grow by the addition of GTP-tubulin dimers to the microtubule end, where a stabilizing cap forms. Below the cap, tubulin dimers are in GDP-bound state, owing to GTPase activity of alpha-tubulin.</text>
</comment>
<dbReference type="CDD" id="cd02186">
    <property type="entry name" value="alpha_tubulin"/>
    <property type="match status" value="1"/>
</dbReference>
<dbReference type="PRINTS" id="PR01161">
    <property type="entry name" value="TUBULIN"/>
</dbReference>
<evidence type="ECO:0000256" key="8">
    <source>
        <dbReference type="ARBA" id="ARBA00022741"/>
    </source>
</evidence>
<dbReference type="SUPFAM" id="SSF52490">
    <property type="entry name" value="Tubulin nucleotide-binding domain-like"/>
    <property type="match status" value="1"/>
</dbReference>
<protein>
    <recommendedName>
        <fullName evidence="15">Tubulin alpha chain</fullName>
    </recommendedName>
</protein>
<keyword evidence="6 15" id="KW-0493">Microtubule</keyword>
<dbReference type="AlphaFoldDB" id="A0A224XC76"/>
<dbReference type="GO" id="GO:0005874">
    <property type="term" value="C:microtubule"/>
    <property type="evidence" value="ECO:0007669"/>
    <property type="project" value="UniProtKB-KW"/>
</dbReference>
<evidence type="ECO:0000256" key="11">
    <source>
        <dbReference type="ARBA" id="ARBA00023134"/>
    </source>
</evidence>
<keyword evidence="10" id="KW-0460">Magnesium</keyword>
<dbReference type="PANTHER" id="PTHR11588">
    <property type="entry name" value="TUBULIN"/>
    <property type="match status" value="1"/>
</dbReference>
<keyword evidence="9" id="KW-0378">Hydrolase</keyword>
<comment type="subunit">
    <text evidence="4 15">Dimer of alpha and beta chains. A typical microtubule is a hollow water-filled tube with an outer diameter of 25 nm and an inner diameter of 15 nM. Alpha-beta heterodimers associate head-to-tail to form protofilaments running lengthwise along the microtubule wall with the beta-tubulin subunit facing the microtubule plus end conferring a structural polarity. Microtubules usually have 13 protofilaments but different protofilament numbers can be found in some organisms and specialized cells.</text>
</comment>
<sequence length="459" mass="50693">MREVISLHLGQAGVQIANSIWELYCLEHGIDEAGNKTEGWNNVASDNQTVSDDNLTGNNIKENKVFANGDDFGSFFMEMSTGNFSPRAVLIDLEPTVIDQVKTGKYKELYVPASLVNANEDAANNYARGRYTSGITALPKIMEPLRKMAESCDKLQGFVMTHSFGGGTGSGLASLLQLSLEEEWKKQCKLEVAIFPSPKLSTAVVEPYNAVLTTNATMDMTDCVFLVDNEAMYNICQNKLDVDCPGYSNLNRLLAQTVSSITASLRFNGFLNADFSDFQTNLVPFPRIHFPILSYAPIVSGKKASHESISVSEISCKGFDASNRLINCENENGMYIACCLLYRGDVAPKDVNAAIAQIKKKKEVKFVDWSPSGFKVGINNRAPCCLPEGDIAPTRRALCMLCNTTAIKSAWAAINIKYNLMMSKKAFFHWYTGEGMDEQEFLEAQENLLILESEYEAMS</sequence>
<evidence type="ECO:0000256" key="4">
    <source>
        <dbReference type="ARBA" id="ARBA00011747"/>
    </source>
</evidence>
<accession>A0A224XC76</accession>
<keyword evidence="8 15" id="KW-0547">Nucleotide-binding</keyword>
<feature type="domain" description="Tubulin/FtsZ GTPase" evidence="16">
    <location>
        <begin position="72"/>
        <end position="269"/>
    </location>
</feature>
<dbReference type="EMBL" id="GFTR01006400">
    <property type="protein sequence ID" value="JAW10026.1"/>
    <property type="molecule type" value="Transcribed_RNA"/>
</dbReference>
<dbReference type="InterPro" id="IPR037103">
    <property type="entry name" value="Tubulin/FtsZ-like_C"/>
</dbReference>
<evidence type="ECO:0000256" key="5">
    <source>
        <dbReference type="ARBA" id="ARBA00022490"/>
    </source>
</evidence>
<dbReference type="GO" id="GO:0007017">
    <property type="term" value="P:microtubule-based process"/>
    <property type="evidence" value="ECO:0007669"/>
    <property type="project" value="InterPro"/>
</dbReference>
<dbReference type="InterPro" id="IPR000217">
    <property type="entry name" value="Tubulin"/>
</dbReference>
<keyword evidence="5" id="KW-0963">Cytoplasm</keyword>
<comment type="cofactor">
    <cofactor evidence="1">
        <name>Mg(2+)</name>
        <dbReference type="ChEBI" id="CHEBI:18420"/>
    </cofactor>
</comment>
<organism evidence="18">
    <name type="scientific">Panstrongylus lignarius</name>
    <dbReference type="NCBI Taxonomy" id="156445"/>
    <lineage>
        <taxon>Eukaryota</taxon>
        <taxon>Metazoa</taxon>
        <taxon>Ecdysozoa</taxon>
        <taxon>Arthropoda</taxon>
        <taxon>Hexapoda</taxon>
        <taxon>Insecta</taxon>
        <taxon>Pterygota</taxon>
        <taxon>Neoptera</taxon>
        <taxon>Paraneoptera</taxon>
        <taxon>Hemiptera</taxon>
        <taxon>Heteroptera</taxon>
        <taxon>Panheteroptera</taxon>
        <taxon>Cimicomorpha</taxon>
        <taxon>Reduviidae</taxon>
        <taxon>Triatominae</taxon>
        <taxon>Panstrongylus</taxon>
    </lineage>
</organism>
<dbReference type="Gene3D" id="3.30.1330.20">
    <property type="entry name" value="Tubulin/FtsZ, C-terminal domain"/>
    <property type="match status" value="1"/>
</dbReference>
<evidence type="ECO:0000256" key="3">
    <source>
        <dbReference type="ARBA" id="ARBA00009636"/>
    </source>
</evidence>
<dbReference type="GO" id="GO:0046872">
    <property type="term" value="F:metal ion binding"/>
    <property type="evidence" value="ECO:0007669"/>
    <property type="project" value="UniProtKB-KW"/>
</dbReference>
<dbReference type="Pfam" id="PF00091">
    <property type="entry name" value="Tubulin"/>
    <property type="match status" value="1"/>
</dbReference>
<dbReference type="GO" id="GO:0005525">
    <property type="term" value="F:GTP binding"/>
    <property type="evidence" value="ECO:0007669"/>
    <property type="project" value="UniProtKB-UniRule"/>
</dbReference>
<evidence type="ECO:0000256" key="12">
    <source>
        <dbReference type="ARBA" id="ARBA00023212"/>
    </source>
</evidence>
<dbReference type="Gene3D" id="1.10.287.600">
    <property type="entry name" value="Helix hairpin bin"/>
    <property type="match status" value="1"/>
</dbReference>
<comment type="subcellular location">
    <subcellularLocation>
        <location evidence="2">Cytoplasm</location>
        <location evidence="2">Cytoskeleton</location>
    </subcellularLocation>
</comment>
<evidence type="ECO:0000313" key="18">
    <source>
        <dbReference type="EMBL" id="JAW10026.1"/>
    </source>
</evidence>
<dbReference type="Pfam" id="PF03953">
    <property type="entry name" value="Tubulin_C"/>
    <property type="match status" value="1"/>
</dbReference>
<dbReference type="PROSITE" id="PS00227">
    <property type="entry name" value="TUBULIN"/>
    <property type="match status" value="1"/>
</dbReference>
<dbReference type="PRINTS" id="PR01162">
    <property type="entry name" value="ALPHATUBULIN"/>
</dbReference>
<evidence type="ECO:0000256" key="13">
    <source>
        <dbReference type="ARBA" id="ARBA00034296"/>
    </source>
</evidence>
<proteinExistence type="inferred from homology"/>
<dbReference type="InterPro" id="IPR003008">
    <property type="entry name" value="Tubulin_FtsZ_GTPase"/>
</dbReference>
<evidence type="ECO:0000259" key="16">
    <source>
        <dbReference type="SMART" id="SM00864"/>
    </source>
</evidence>
<dbReference type="Gene3D" id="3.40.50.1440">
    <property type="entry name" value="Tubulin/FtsZ, GTPase domain"/>
    <property type="match status" value="1"/>
</dbReference>
<dbReference type="SMART" id="SM00864">
    <property type="entry name" value="Tubulin"/>
    <property type="match status" value="1"/>
</dbReference>
<comment type="catalytic activity">
    <reaction evidence="14">
        <text>GTP + H2O = GDP + phosphate + H(+)</text>
        <dbReference type="Rhea" id="RHEA:19669"/>
        <dbReference type="ChEBI" id="CHEBI:15377"/>
        <dbReference type="ChEBI" id="CHEBI:15378"/>
        <dbReference type="ChEBI" id="CHEBI:37565"/>
        <dbReference type="ChEBI" id="CHEBI:43474"/>
        <dbReference type="ChEBI" id="CHEBI:58189"/>
    </reaction>
    <physiologicalReaction direction="left-to-right" evidence="14">
        <dbReference type="Rhea" id="RHEA:19670"/>
    </physiologicalReaction>
</comment>
<dbReference type="FunFam" id="3.40.50.1440:FF:000011">
    <property type="entry name" value="Tubulin alpha chain"/>
    <property type="match status" value="1"/>
</dbReference>
<keyword evidence="7" id="KW-0479">Metal-binding</keyword>
<evidence type="ECO:0000256" key="2">
    <source>
        <dbReference type="ARBA" id="ARBA00004245"/>
    </source>
</evidence>
<dbReference type="InterPro" id="IPR008280">
    <property type="entry name" value="Tub_FtsZ_C"/>
</dbReference>
<dbReference type="InterPro" id="IPR017975">
    <property type="entry name" value="Tubulin_CS"/>
</dbReference>
<keyword evidence="11 15" id="KW-0342">GTP-binding</keyword>
<comment type="similarity">
    <text evidence="3 15">Belongs to the tubulin family.</text>
</comment>
<dbReference type="InterPro" id="IPR002452">
    <property type="entry name" value="Alpha_tubulin"/>
</dbReference>
<evidence type="ECO:0000256" key="14">
    <source>
        <dbReference type="ARBA" id="ARBA00049117"/>
    </source>
</evidence>
<name>A0A224XC76_9HEMI</name>
<dbReference type="InterPro" id="IPR023123">
    <property type="entry name" value="Tubulin_C"/>
</dbReference>
<dbReference type="InterPro" id="IPR036525">
    <property type="entry name" value="Tubulin/FtsZ_GTPase_sf"/>
</dbReference>
<dbReference type="SMART" id="SM00865">
    <property type="entry name" value="Tubulin_C"/>
    <property type="match status" value="1"/>
</dbReference>
<dbReference type="InterPro" id="IPR018316">
    <property type="entry name" value="Tubulin/FtsZ_2-layer-sand-dom"/>
</dbReference>
<evidence type="ECO:0000259" key="17">
    <source>
        <dbReference type="SMART" id="SM00865"/>
    </source>
</evidence>
<feature type="domain" description="Tubulin/FtsZ 2-layer sandwich" evidence="17">
    <location>
        <begin position="271"/>
        <end position="416"/>
    </location>
</feature>
<dbReference type="SUPFAM" id="SSF55307">
    <property type="entry name" value="Tubulin C-terminal domain-like"/>
    <property type="match status" value="1"/>
</dbReference>
<evidence type="ECO:0000256" key="1">
    <source>
        <dbReference type="ARBA" id="ARBA00001946"/>
    </source>
</evidence>
<dbReference type="GO" id="GO:0005200">
    <property type="term" value="F:structural constituent of cytoskeleton"/>
    <property type="evidence" value="ECO:0007669"/>
    <property type="project" value="InterPro"/>
</dbReference>
<dbReference type="GO" id="GO:0016787">
    <property type="term" value="F:hydrolase activity"/>
    <property type="evidence" value="ECO:0007669"/>
    <property type="project" value="UniProtKB-KW"/>
</dbReference>
<evidence type="ECO:0000256" key="7">
    <source>
        <dbReference type="ARBA" id="ARBA00022723"/>
    </source>
</evidence>
<evidence type="ECO:0000256" key="9">
    <source>
        <dbReference type="ARBA" id="ARBA00022801"/>
    </source>
</evidence>
<evidence type="ECO:0000256" key="15">
    <source>
        <dbReference type="RuleBase" id="RU000352"/>
    </source>
</evidence>
<keyword evidence="12" id="KW-0206">Cytoskeleton</keyword>
<reference evidence="18" key="1">
    <citation type="journal article" date="2018" name="PLoS Negl. Trop. Dis.">
        <title>An insight into the salivary gland and fat body transcriptome of Panstrongylus lignarius (Hemiptera: Heteroptera), the main vector of Chagas disease in Peru.</title>
        <authorList>
            <person name="Nevoa J.C."/>
            <person name="Mendes M.T."/>
            <person name="da Silva M.V."/>
            <person name="Soares S.C."/>
            <person name="Oliveira C.J.F."/>
            <person name="Ribeiro J.M.C."/>
        </authorList>
    </citation>
    <scope>NUCLEOTIDE SEQUENCE</scope>
</reference>
<evidence type="ECO:0000256" key="6">
    <source>
        <dbReference type="ARBA" id="ARBA00022701"/>
    </source>
</evidence>
<evidence type="ECO:0000256" key="10">
    <source>
        <dbReference type="ARBA" id="ARBA00022842"/>
    </source>
</evidence>